<dbReference type="GO" id="GO:0006431">
    <property type="term" value="P:methionyl-tRNA aminoacylation"/>
    <property type="evidence" value="ECO:0007669"/>
    <property type="project" value="InterPro"/>
</dbReference>
<dbReference type="Gene3D" id="2.170.220.10">
    <property type="match status" value="1"/>
</dbReference>
<evidence type="ECO:0000256" key="7">
    <source>
        <dbReference type="ARBA" id="ARBA00026124"/>
    </source>
</evidence>
<dbReference type="EMBL" id="OU895879">
    <property type="protein sequence ID" value="CAG9807775.1"/>
    <property type="molecule type" value="Genomic_DNA"/>
</dbReference>
<gene>
    <name evidence="12" type="ORF">CHIRRI_LOCUS10621</name>
</gene>
<keyword evidence="3 10" id="KW-0547">Nucleotide-binding</keyword>
<dbReference type="EC" id="6.1.1.10" evidence="1"/>
<dbReference type="CDD" id="cd00814">
    <property type="entry name" value="MetRS_core"/>
    <property type="match status" value="1"/>
</dbReference>
<feature type="domain" description="Methionyl/Leucyl tRNA synthetase" evidence="11">
    <location>
        <begin position="16"/>
        <end position="374"/>
    </location>
</feature>
<comment type="similarity">
    <text evidence="10">Belongs to the class-I aminoacyl-tRNA synthetase family.</text>
</comment>
<evidence type="ECO:0000256" key="10">
    <source>
        <dbReference type="RuleBase" id="RU363039"/>
    </source>
</evidence>
<evidence type="ECO:0000256" key="5">
    <source>
        <dbReference type="ARBA" id="ARBA00022917"/>
    </source>
</evidence>
<evidence type="ECO:0000313" key="13">
    <source>
        <dbReference type="Proteomes" id="UP001153620"/>
    </source>
</evidence>
<dbReference type="OrthoDB" id="24670at2759"/>
<keyword evidence="4 10" id="KW-0067">ATP-binding</keyword>
<dbReference type="GO" id="GO:0004825">
    <property type="term" value="F:methionine-tRNA ligase activity"/>
    <property type="evidence" value="ECO:0007669"/>
    <property type="project" value="UniProtKB-EC"/>
</dbReference>
<dbReference type="SUPFAM" id="SSF52374">
    <property type="entry name" value="Nucleotidylyl transferase"/>
    <property type="match status" value="1"/>
</dbReference>
<dbReference type="NCBIfam" id="TIGR00398">
    <property type="entry name" value="metG"/>
    <property type="match status" value="1"/>
</dbReference>
<evidence type="ECO:0000256" key="2">
    <source>
        <dbReference type="ARBA" id="ARBA00022598"/>
    </source>
</evidence>
<dbReference type="InterPro" id="IPR015413">
    <property type="entry name" value="Methionyl/Leucyl_tRNA_Synth"/>
</dbReference>
<evidence type="ECO:0000313" key="12">
    <source>
        <dbReference type="EMBL" id="CAG9807775.1"/>
    </source>
</evidence>
<dbReference type="SUPFAM" id="SSF47323">
    <property type="entry name" value="Anticodon-binding domain of a subclass of class I aminoacyl-tRNA synthetases"/>
    <property type="match status" value="1"/>
</dbReference>
<comment type="catalytic activity">
    <reaction evidence="9">
        <text>tRNA(Met) + L-methionine + ATP = L-methionyl-tRNA(Met) + AMP + diphosphate</text>
        <dbReference type="Rhea" id="RHEA:13481"/>
        <dbReference type="Rhea" id="RHEA-COMP:9667"/>
        <dbReference type="Rhea" id="RHEA-COMP:9698"/>
        <dbReference type="ChEBI" id="CHEBI:30616"/>
        <dbReference type="ChEBI" id="CHEBI:33019"/>
        <dbReference type="ChEBI" id="CHEBI:57844"/>
        <dbReference type="ChEBI" id="CHEBI:78442"/>
        <dbReference type="ChEBI" id="CHEBI:78530"/>
        <dbReference type="ChEBI" id="CHEBI:456215"/>
        <dbReference type="EC" id="6.1.1.10"/>
    </reaction>
</comment>
<evidence type="ECO:0000256" key="3">
    <source>
        <dbReference type="ARBA" id="ARBA00022741"/>
    </source>
</evidence>
<evidence type="ECO:0000256" key="6">
    <source>
        <dbReference type="ARBA" id="ARBA00023146"/>
    </source>
</evidence>
<dbReference type="PRINTS" id="PR01041">
    <property type="entry name" value="TRNASYNTHMET"/>
</dbReference>
<dbReference type="Proteomes" id="UP001153620">
    <property type="component" value="Chromosome 3"/>
</dbReference>
<evidence type="ECO:0000256" key="4">
    <source>
        <dbReference type="ARBA" id="ARBA00022840"/>
    </source>
</evidence>
<evidence type="ECO:0000259" key="11">
    <source>
        <dbReference type="Pfam" id="PF09334"/>
    </source>
</evidence>
<protein>
    <recommendedName>
        <fullName evidence="7">Methionine--tRNA ligase, mitochondrial</fullName>
        <ecNumber evidence="1">6.1.1.10</ecNumber>
    </recommendedName>
    <alternativeName>
        <fullName evidence="8">Mitochondrial methionyl-tRNA synthetase</fullName>
    </alternativeName>
</protein>
<dbReference type="InterPro" id="IPR014758">
    <property type="entry name" value="Met-tRNA_synth"/>
</dbReference>
<dbReference type="AlphaFoldDB" id="A0A9N9S269"/>
<evidence type="ECO:0000256" key="8">
    <source>
        <dbReference type="ARBA" id="ARBA00030331"/>
    </source>
</evidence>
<accession>A0A9N9S269</accession>
<dbReference type="Gene3D" id="1.10.730.10">
    <property type="entry name" value="Isoleucyl-tRNA Synthetase, Domain 1"/>
    <property type="match status" value="1"/>
</dbReference>
<dbReference type="Gene3D" id="3.40.50.620">
    <property type="entry name" value="HUPs"/>
    <property type="match status" value="1"/>
</dbReference>
<dbReference type="GO" id="GO:0005524">
    <property type="term" value="F:ATP binding"/>
    <property type="evidence" value="ECO:0007669"/>
    <property type="project" value="UniProtKB-KW"/>
</dbReference>
<dbReference type="PANTHER" id="PTHR43326:SF1">
    <property type="entry name" value="METHIONINE--TRNA LIGASE, MITOCHONDRIAL"/>
    <property type="match status" value="1"/>
</dbReference>
<keyword evidence="13" id="KW-1185">Reference proteome</keyword>
<proteinExistence type="inferred from homology"/>
<name>A0A9N9S269_9DIPT</name>
<sequence>MLRQTRKFSSFSNGFFITTPIYYANAAPHLGHLYSSLIADTINRFENLTSFHRNILFSTGTDEHGMKVLQSAQKHNVSIENYCKSISSQYKNLFKESGIEYSNFIRTTDDQHKIAVTDLWNKLKAQNAIYKDKYSGYYCLQDETFLSESQLNTDPITGKKTSIESGHPVEWSEEENYMFKLTDYQEDVIYWAKHENRVVPNKFNKILLDMLHNERLPDLSISRPSSRMTWGVPVPNDSSQNIYVWLDALTNYLTVAGYPNEMKIWPPNVQVIGKDILKFHGIYWPAFLIAANLEPPEQLLVHSHWTVDGQKMSKSKGNVIDPMERSKLYSFEGIRYFLLREGVQHSDGNYSDEKIIKILNAELANTLGNLFSRACAKSLNPEQIIPKIDPEQMNELIKNESCKILFEKMTELPDIARKFYTEYSFHLVVDSVMSTLHAANGFFESAKPWEFKNSNEHSDMAKLDTIISITLECLRICGIVMQPIVPNYSSKLLDRLNVSKELRFWKDTKLNLAKINRSLMVCS</sequence>
<dbReference type="FunFam" id="2.170.220.10:FF:000001">
    <property type="entry name" value="methionine--tRNA ligase, mitochondrial"/>
    <property type="match status" value="1"/>
</dbReference>
<keyword evidence="2 10" id="KW-0436">Ligase</keyword>
<reference evidence="12" key="2">
    <citation type="submission" date="2022-10" db="EMBL/GenBank/DDBJ databases">
        <authorList>
            <consortium name="ENA_rothamsted_submissions"/>
            <consortium name="culmorum"/>
            <person name="King R."/>
        </authorList>
    </citation>
    <scope>NUCLEOTIDE SEQUENCE</scope>
</reference>
<organism evidence="12 13">
    <name type="scientific">Chironomus riparius</name>
    <dbReference type="NCBI Taxonomy" id="315576"/>
    <lineage>
        <taxon>Eukaryota</taxon>
        <taxon>Metazoa</taxon>
        <taxon>Ecdysozoa</taxon>
        <taxon>Arthropoda</taxon>
        <taxon>Hexapoda</taxon>
        <taxon>Insecta</taxon>
        <taxon>Pterygota</taxon>
        <taxon>Neoptera</taxon>
        <taxon>Endopterygota</taxon>
        <taxon>Diptera</taxon>
        <taxon>Nematocera</taxon>
        <taxon>Chironomoidea</taxon>
        <taxon>Chironomidae</taxon>
        <taxon>Chironominae</taxon>
        <taxon>Chironomus</taxon>
    </lineage>
</organism>
<evidence type="ECO:0000256" key="9">
    <source>
        <dbReference type="ARBA" id="ARBA00047364"/>
    </source>
</evidence>
<dbReference type="Pfam" id="PF09334">
    <property type="entry name" value="tRNA-synt_1g"/>
    <property type="match status" value="1"/>
</dbReference>
<keyword evidence="6 10" id="KW-0030">Aminoacyl-tRNA synthetase</keyword>
<dbReference type="PANTHER" id="PTHR43326">
    <property type="entry name" value="METHIONYL-TRNA SYNTHETASE"/>
    <property type="match status" value="1"/>
</dbReference>
<dbReference type="InterPro" id="IPR023457">
    <property type="entry name" value="Met-tRNA_synth_2"/>
</dbReference>
<dbReference type="InterPro" id="IPR033911">
    <property type="entry name" value="MetRS_core"/>
</dbReference>
<dbReference type="GO" id="GO:0005739">
    <property type="term" value="C:mitochondrion"/>
    <property type="evidence" value="ECO:0007669"/>
    <property type="project" value="UniProtKB-ARBA"/>
</dbReference>
<dbReference type="InterPro" id="IPR009080">
    <property type="entry name" value="tRNAsynth_Ia_anticodon-bd"/>
</dbReference>
<reference evidence="12" key="1">
    <citation type="submission" date="2022-01" db="EMBL/GenBank/DDBJ databases">
        <authorList>
            <person name="King R."/>
        </authorList>
    </citation>
    <scope>NUCLEOTIDE SEQUENCE</scope>
</reference>
<evidence type="ECO:0000256" key="1">
    <source>
        <dbReference type="ARBA" id="ARBA00012838"/>
    </source>
</evidence>
<keyword evidence="5 10" id="KW-0648">Protein biosynthesis</keyword>
<dbReference type="InterPro" id="IPR014729">
    <property type="entry name" value="Rossmann-like_a/b/a_fold"/>
</dbReference>